<keyword evidence="3" id="KW-1185">Reference proteome</keyword>
<feature type="compositionally biased region" description="Basic and acidic residues" evidence="1">
    <location>
        <begin position="1"/>
        <end position="31"/>
    </location>
</feature>
<dbReference type="STRING" id="49451.A0A314KKY1"/>
<dbReference type="PANTHER" id="PTHR33210">
    <property type="entry name" value="PROTODERMAL FACTOR 1"/>
    <property type="match status" value="1"/>
</dbReference>
<feature type="compositionally biased region" description="Pro residues" evidence="1">
    <location>
        <begin position="92"/>
        <end position="101"/>
    </location>
</feature>
<dbReference type="KEGG" id="nau:109210822"/>
<name>A0A314KKY1_NICAT</name>
<feature type="compositionally biased region" description="Low complexity" evidence="1">
    <location>
        <begin position="102"/>
        <end position="118"/>
    </location>
</feature>
<proteinExistence type="predicted"/>
<dbReference type="GeneID" id="109210822"/>
<dbReference type="EMBL" id="MJEQ01001672">
    <property type="protein sequence ID" value="OIT29842.1"/>
    <property type="molecule type" value="Genomic_DNA"/>
</dbReference>
<dbReference type="AlphaFoldDB" id="A0A314KKY1"/>
<evidence type="ECO:0000256" key="1">
    <source>
        <dbReference type="SAM" id="MobiDB-lite"/>
    </source>
</evidence>
<organism evidence="2 3">
    <name type="scientific">Nicotiana attenuata</name>
    <name type="common">Coyote tobacco</name>
    <dbReference type="NCBI Taxonomy" id="49451"/>
    <lineage>
        <taxon>Eukaryota</taxon>
        <taxon>Viridiplantae</taxon>
        <taxon>Streptophyta</taxon>
        <taxon>Embryophyta</taxon>
        <taxon>Tracheophyta</taxon>
        <taxon>Spermatophyta</taxon>
        <taxon>Magnoliopsida</taxon>
        <taxon>eudicotyledons</taxon>
        <taxon>Gunneridae</taxon>
        <taxon>Pentapetalae</taxon>
        <taxon>asterids</taxon>
        <taxon>lamiids</taxon>
        <taxon>Solanales</taxon>
        <taxon>Solanaceae</taxon>
        <taxon>Nicotianoideae</taxon>
        <taxon>Nicotianeae</taxon>
        <taxon>Nicotiana</taxon>
    </lineage>
</organism>
<feature type="region of interest" description="Disordered" evidence="1">
    <location>
        <begin position="1"/>
        <end position="164"/>
    </location>
</feature>
<reference evidence="2" key="1">
    <citation type="submission" date="2016-11" db="EMBL/GenBank/DDBJ databases">
        <title>The genome of Nicotiana attenuata.</title>
        <authorList>
            <person name="Xu S."/>
            <person name="Brockmoeller T."/>
            <person name="Gaquerel E."/>
            <person name="Navarro A."/>
            <person name="Kuhl H."/>
            <person name="Gase K."/>
            <person name="Ling Z."/>
            <person name="Zhou W."/>
            <person name="Kreitzer C."/>
            <person name="Stanke M."/>
            <person name="Tang H."/>
            <person name="Lyons E."/>
            <person name="Pandey P."/>
            <person name="Pandey S.P."/>
            <person name="Timmermann B."/>
            <person name="Baldwin I.T."/>
        </authorList>
    </citation>
    <scope>NUCLEOTIDE SEQUENCE [LARGE SCALE GENOMIC DNA]</scope>
    <source>
        <strain evidence="2">UT</strain>
    </source>
</reference>
<accession>A0A314KKY1</accession>
<gene>
    <name evidence="2" type="primary">PDF1_0</name>
    <name evidence="2" type="ORF">A4A49_15823</name>
</gene>
<protein>
    <submittedName>
        <fullName evidence="2">Protodermal factor 1</fullName>
    </submittedName>
</protein>
<dbReference type="Gramene" id="OIT29842">
    <property type="protein sequence ID" value="OIT29842"/>
    <property type="gene ID" value="A4A49_15823"/>
</dbReference>
<dbReference type="PANTHER" id="PTHR33210:SF25">
    <property type="entry name" value="PROTODERMAL FACTOR 1-LIKE"/>
    <property type="match status" value="1"/>
</dbReference>
<feature type="compositionally biased region" description="Pro residues" evidence="1">
    <location>
        <begin position="65"/>
        <end position="76"/>
    </location>
</feature>
<comment type="caution">
    <text evidence="2">The sequence shown here is derived from an EMBL/GenBank/DDBJ whole genome shotgun (WGS) entry which is preliminary data.</text>
</comment>
<dbReference type="Proteomes" id="UP000187609">
    <property type="component" value="Unassembled WGS sequence"/>
</dbReference>
<evidence type="ECO:0000313" key="2">
    <source>
        <dbReference type="EMBL" id="OIT29842.1"/>
    </source>
</evidence>
<feature type="compositionally biased region" description="Low complexity" evidence="1">
    <location>
        <begin position="128"/>
        <end position="152"/>
    </location>
</feature>
<evidence type="ECO:0000313" key="3">
    <source>
        <dbReference type="Proteomes" id="UP000187609"/>
    </source>
</evidence>
<feature type="compositionally biased region" description="Low complexity" evidence="1">
    <location>
        <begin position="77"/>
        <end position="91"/>
    </location>
</feature>
<dbReference type="OrthoDB" id="696797at2759"/>
<dbReference type="InterPro" id="IPR039923">
    <property type="entry name" value="Protodermal_1"/>
</dbReference>
<sequence>MKTSEHLHHMAQEAARERHPLKEAVAMEERLPSGGGRHNPSPPPPSGGRGGGHYPSPPTFRGTPPSTPTTPIPPTTPIIGTGTPSTPDVSIPSPPFDPNSPPSRGGYYPSPPTYGGTPPSIPTPSTPSTPTIVTPPTTPIIGLGTPSIPGISTPSAPFDPYSPPSGSYNYPSPPIFGGGPPSFPTPSTPGFPTILTPPTSPIINPGIPTTPGIYIPPPLFDPNSPPFPLDYWRTNPALIWGLFGWWATVGSAFGVASTPGFGGNLNLLQALSNPRADGVGELYREGTASLLNSMVSKNFAYSTKQVRDSFVAALSSDKAAAAQARIFKLTNEGRLKPKA</sequence>
<dbReference type="PRINTS" id="PR01217">
    <property type="entry name" value="PRICHEXTENSN"/>
</dbReference>